<evidence type="ECO:0008006" key="7">
    <source>
        <dbReference type="Google" id="ProtNLM"/>
    </source>
</evidence>
<name>A0A8R1TUT0_ONCVO</name>
<dbReference type="Pfam" id="PF00241">
    <property type="entry name" value="Cofilin_ADF"/>
    <property type="match status" value="2"/>
</dbReference>
<dbReference type="InterPro" id="IPR002108">
    <property type="entry name" value="ADF-H"/>
</dbReference>
<organism evidence="5 6">
    <name type="scientific">Onchocerca volvulus</name>
    <dbReference type="NCBI Taxonomy" id="6282"/>
    <lineage>
        <taxon>Eukaryota</taxon>
        <taxon>Metazoa</taxon>
        <taxon>Ecdysozoa</taxon>
        <taxon>Nematoda</taxon>
        <taxon>Chromadorea</taxon>
        <taxon>Rhabditida</taxon>
        <taxon>Spirurina</taxon>
        <taxon>Spiruromorpha</taxon>
        <taxon>Filarioidea</taxon>
        <taxon>Onchocercidae</taxon>
        <taxon>Onchocerca</taxon>
    </lineage>
</organism>
<dbReference type="GO" id="GO:0003779">
    <property type="term" value="F:actin binding"/>
    <property type="evidence" value="ECO:0007669"/>
    <property type="project" value="UniProtKB-KW"/>
</dbReference>
<dbReference type="EMBL" id="CMVM020000161">
    <property type="status" value="NOT_ANNOTATED_CDS"/>
    <property type="molecule type" value="Genomic_DNA"/>
</dbReference>
<evidence type="ECO:0000313" key="5">
    <source>
        <dbReference type="EnsemblMetazoa" id="OVOC5823.1"/>
    </source>
</evidence>
<dbReference type="GO" id="GO:0030042">
    <property type="term" value="P:actin filament depolymerization"/>
    <property type="evidence" value="ECO:0007669"/>
    <property type="project" value="InterPro"/>
</dbReference>
<dbReference type="PROSITE" id="PS51263">
    <property type="entry name" value="ADF_H"/>
    <property type="match status" value="2"/>
</dbReference>
<dbReference type="InterPro" id="IPR006594">
    <property type="entry name" value="LisH"/>
</dbReference>
<proteinExistence type="inferred from homology"/>
<feature type="domain" description="CTLH" evidence="3">
    <location>
        <begin position="105"/>
        <end position="162"/>
    </location>
</feature>
<dbReference type="SMART" id="SM00668">
    <property type="entry name" value="CTLH"/>
    <property type="match status" value="1"/>
</dbReference>
<feature type="domain" description="ADF-H" evidence="4">
    <location>
        <begin position="305"/>
        <end position="451"/>
    </location>
</feature>
<dbReference type="Pfam" id="PF10607">
    <property type="entry name" value="CTLH"/>
    <property type="match status" value="1"/>
</dbReference>
<dbReference type="InterPro" id="IPR029006">
    <property type="entry name" value="ADF-H/Gelsolin-like_dom_sf"/>
</dbReference>
<evidence type="ECO:0000259" key="4">
    <source>
        <dbReference type="PROSITE" id="PS51263"/>
    </source>
</evidence>
<dbReference type="GO" id="GO:0015629">
    <property type="term" value="C:actin cytoskeleton"/>
    <property type="evidence" value="ECO:0007669"/>
    <property type="project" value="InterPro"/>
</dbReference>
<dbReference type="InterPro" id="IPR024964">
    <property type="entry name" value="CTLH/CRA"/>
</dbReference>
<dbReference type="SMART" id="SM00757">
    <property type="entry name" value="CRA"/>
    <property type="match status" value="1"/>
</dbReference>
<dbReference type="SMR" id="A0A8R1TUT0"/>
<evidence type="ECO:0000256" key="1">
    <source>
        <dbReference type="ARBA" id="ARBA00006844"/>
    </source>
</evidence>
<dbReference type="Proteomes" id="UP000024404">
    <property type="component" value="Unassembled WGS sequence"/>
</dbReference>
<reference evidence="6" key="1">
    <citation type="submission" date="2013-10" db="EMBL/GenBank/DDBJ databases">
        <title>Genome sequencing of Onchocerca volvulus.</title>
        <authorList>
            <person name="Cotton J."/>
            <person name="Tsai J."/>
            <person name="Stanley E."/>
            <person name="Tracey A."/>
            <person name="Holroyd N."/>
            <person name="Lustigman S."/>
            <person name="Berriman M."/>
        </authorList>
    </citation>
    <scope>NUCLEOTIDE SEQUENCE</scope>
</reference>
<dbReference type="Gene3D" id="3.40.20.10">
    <property type="entry name" value="Severin"/>
    <property type="match status" value="2"/>
</dbReference>
<keyword evidence="2" id="KW-0009">Actin-binding</keyword>
<evidence type="ECO:0000313" key="6">
    <source>
        <dbReference type="Proteomes" id="UP000024404"/>
    </source>
</evidence>
<reference evidence="5" key="2">
    <citation type="submission" date="2022-06" db="UniProtKB">
        <authorList>
            <consortium name="EnsemblMetazoa"/>
        </authorList>
    </citation>
    <scope>IDENTIFICATION</scope>
</reference>
<dbReference type="PANTHER" id="PTHR11913">
    <property type="entry name" value="COFILIN-RELATED"/>
    <property type="match status" value="1"/>
</dbReference>
<dbReference type="SUPFAM" id="SSF55753">
    <property type="entry name" value="Actin depolymerizing proteins"/>
    <property type="match status" value="2"/>
</dbReference>
<dbReference type="InterPro" id="IPR006595">
    <property type="entry name" value="CTLH_C"/>
</dbReference>
<sequence length="593" mass="67321">MLSIGKIHKTIERTLFRHLASRFDILCREKMEESGNGEIPASTTSSSTAGVGWYSRFQGMIADELPPEYMKFLVLDYLISQGYREAAEYLCEDASIPFPRDAIENLDQRMRIRDDIVEGKIQNAIEKVVKVVPDLLERNPVLHLRLLQQHLIELIRSKMVEEAVAFTQSIVEKVDAHPEMEKEMQKAFAMIAFEKPEDSPYTYLLEMSHRQMVANDVNSAILEALNKPSAPKLENLFRLILWSKSVLKHNDTPESLERLFNGQVLCTSTTRTDGTIILLLLTCFLSVPSLLLYNDKNTNQVSTSGVSVNPDVQRSFQRLSDSKEYRYILFKIEDREVVVEAAVAQDELDLTMDDYETNSKEAFGRFIEDLRERTDNFKDCRYAVFDFKFTCSRVGAGTSKMDKIVFLQICPDGASIKKKMVYASSASAIKASLGTEKIIQFQASGVKVDASCKKAYDELHQKHQHSYIIFRISDDDTTIIVDKIGNKNAPYSEFVEEIRKSVGDGKECRYAAVDVEVQVQRQGTDAASRLTKVVFVQYCPDEAPVRRRMLYASSVRALKATLGLESLMQVQASDISDIDEKAIKHELMSHQRT</sequence>
<feature type="domain" description="ADF-H" evidence="4">
    <location>
        <begin position="445"/>
        <end position="588"/>
    </location>
</feature>
<dbReference type="PROSITE" id="PS50896">
    <property type="entry name" value="LISH"/>
    <property type="match status" value="1"/>
</dbReference>
<dbReference type="AlphaFoldDB" id="A0A8R1TUT0"/>
<accession>A0A8R1TUT0</accession>
<keyword evidence="6" id="KW-1185">Reference proteome</keyword>
<evidence type="ECO:0000259" key="3">
    <source>
        <dbReference type="PROSITE" id="PS50897"/>
    </source>
</evidence>
<dbReference type="SMART" id="SM00102">
    <property type="entry name" value="ADF"/>
    <property type="match status" value="2"/>
</dbReference>
<dbReference type="EnsemblMetazoa" id="OVOC5823.1">
    <property type="protein sequence ID" value="OVOC5823.1"/>
    <property type="gene ID" value="WBGene00242632"/>
</dbReference>
<dbReference type="InterPro" id="IPR017904">
    <property type="entry name" value="ADF/Cofilin"/>
</dbReference>
<dbReference type="PROSITE" id="PS50897">
    <property type="entry name" value="CTLH"/>
    <property type="match status" value="1"/>
</dbReference>
<protein>
    <recommendedName>
        <fullName evidence="7">ADF-H domain-containing protein</fullName>
    </recommendedName>
</protein>
<dbReference type="CDD" id="cd11286">
    <property type="entry name" value="ADF_cofilin_like"/>
    <property type="match status" value="1"/>
</dbReference>
<comment type="similarity">
    <text evidence="1">Belongs to the actin-binding proteins ADF family.</text>
</comment>
<dbReference type="InterPro" id="IPR013144">
    <property type="entry name" value="CRA_dom"/>
</dbReference>
<evidence type="ECO:0000256" key="2">
    <source>
        <dbReference type="ARBA" id="ARBA00023203"/>
    </source>
</evidence>